<name>A0A9P3LE36_9APHY</name>
<feature type="compositionally biased region" description="Low complexity" evidence="1">
    <location>
        <begin position="1"/>
        <end position="11"/>
    </location>
</feature>
<accession>A0A9P3LE36</accession>
<organism evidence="2 3">
    <name type="scientific">Phanerochaete sordida</name>
    <dbReference type="NCBI Taxonomy" id="48140"/>
    <lineage>
        <taxon>Eukaryota</taxon>
        <taxon>Fungi</taxon>
        <taxon>Dikarya</taxon>
        <taxon>Basidiomycota</taxon>
        <taxon>Agaricomycotina</taxon>
        <taxon>Agaricomycetes</taxon>
        <taxon>Polyporales</taxon>
        <taxon>Phanerochaetaceae</taxon>
        <taxon>Phanerochaete</taxon>
    </lineage>
</organism>
<feature type="region of interest" description="Disordered" evidence="1">
    <location>
        <begin position="1"/>
        <end position="164"/>
    </location>
</feature>
<evidence type="ECO:0000313" key="2">
    <source>
        <dbReference type="EMBL" id="GJE91870.1"/>
    </source>
</evidence>
<feature type="compositionally biased region" description="Basic residues" evidence="1">
    <location>
        <begin position="12"/>
        <end position="34"/>
    </location>
</feature>
<protein>
    <submittedName>
        <fullName evidence="2">Uncharacterized protein</fullName>
    </submittedName>
</protein>
<feature type="compositionally biased region" description="Low complexity" evidence="1">
    <location>
        <begin position="39"/>
        <end position="53"/>
    </location>
</feature>
<feature type="compositionally biased region" description="Acidic residues" evidence="1">
    <location>
        <begin position="131"/>
        <end position="164"/>
    </location>
</feature>
<evidence type="ECO:0000313" key="3">
    <source>
        <dbReference type="Proteomes" id="UP000703269"/>
    </source>
</evidence>
<reference evidence="2 3" key="1">
    <citation type="submission" date="2021-08" db="EMBL/GenBank/DDBJ databases">
        <title>Draft Genome Sequence of Phanerochaete sordida strain YK-624.</title>
        <authorList>
            <person name="Mori T."/>
            <person name="Dohra H."/>
            <person name="Suzuki T."/>
            <person name="Kawagishi H."/>
            <person name="Hirai H."/>
        </authorList>
    </citation>
    <scope>NUCLEOTIDE SEQUENCE [LARGE SCALE GENOMIC DNA]</scope>
    <source>
        <strain evidence="2 3">YK-624</strain>
    </source>
</reference>
<evidence type="ECO:0000256" key="1">
    <source>
        <dbReference type="SAM" id="MobiDB-lite"/>
    </source>
</evidence>
<keyword evidence="3" id="KW-1185">Reference proteome</keyword>
<dbReference type="EMBL" id="BPQB01000023">
    <property type="protein sequence ID" value="GJE91870.1"/>
    <property type="molecule type" value="Genomic_DNA"/>
</dbReference>
<comment type="caution">
    <text evidence="2">The sequence shown here is derived from an EMBL/GenBank/DDBJ whole genome shotgun (WGS) entry which is preliminary data.</text>
</comment>
<feature type="compositionally biased region" description="Acidic residues" evidence="1">
    <location>
        <begin position="87"/>
        <end position="109"/>
    </location>
</feature>
<dbReference type="AlphaFoldDB" id="A0A9P3LE36"/>
<sequence>MSYPSESSLKPKSSRRPSPHRARVSAGSHRRAARRAPEPVKVSAAAPSASVGFAAGGPVDGPVVAADVDLTRTTNSGGTYSIFTDSSSDDSDDDDDDDAMNTNSEDENDNGGSARRHGAARRTEDVIMVSDESDTATDDEDDSDWVLPDADEDEDDDLTDDVEDEAVSLSAPLPVPGPPHLPPTQGAPCALQQFMVTYLYHVQDLEAMKPEGHQRVLGAIHGADVDGAVVPISNTDRALEWGTPLDGEGELRTQVVDAKGELALFDYIGTVTRSSFSNVKGHARKTCELDVEACRLLDVLALNSLLFRFSVAGTAHVFSPKASFTWPAPVNESKQRYKFQEFYDFVNCPPHVSVPRKADIRDLNPSDIVSVVFAIRKSRAIGHTYKTRLCIKRITRLAKVSQ</sequence>
<proteinExistence type="predicted"/>
<feature type="compositionally biased region" description="Polar residues" evidence="1">
    <location>
        <begin position="71"/>
        <end position="84"/>
    </location>
</feature>
<gene>
    <name evidence="2" type="ORF">PsYK624_080210</name>
</gene>
<dbReference type="Proteomes" id="UP000703269">
    <property type="component" value="Unassembled WGS sequence"/>
</dbReference>